<dbReference type="PANTHER" id="PTHR42838:SF2">
    <property type="entry name" value="NITROUS-OXIDE REDUCTASE"/>
    <property type="match status" value="1"/>
</dbReference>
<dbReference type="PANTHER" id="PTHR42838">
    <property type="entry name" value="CYTOCHROME C OXIDASE SUBUNIT II"/>
    <property type="match status" value="1"/>
</dbReference>
<feature type="chain" id="PRO_5039006831" description="Cytochrome oxidase subunit II copper A binding domain-containing protein" evidence="5">
    <location>
        <begin position="20"/>
        <end position="153"/>
    </location>
</feature>
<name>A0A7I8DG92_9BACL</name>
<dbReference type="Gene3D" id="2.60.40.420">
    <property type="entry name" value="Cupredoxins - blue copper proteins"/>
    <property type="match status" value="1"/>
</dbReference>
<dbReference type="GO" id="GO:0016020">
    <property type="term" value="C:membrane"/>
    <property type="evidence" value="ECO:0007669"/>
    <property type="project" value="InterPro"/>
</dbReference>
<dbReference type="GO" id="GO:0004129">
    <property type="term" value="F:cytochrome-c oxidase activity"/>
    <property type="evidence" value="ECO:0007669"/>
    <property type="project" value="InterPro"/>
</dbReference>
<proteinExistence type="predicted"/>
<dbReference type="GO" id="GO:0005507">
    <property type="term" value="F:copper ion binding"/>
    <property type="evidence" value="ECO:0007669"/>
    <property type="project" value="InterPro"/>
</dbReference>
<evidence type="ECO:0000313" key="8">
    <source>
        <dbReference type="Proteomes" id="UP000593802"/>
    </source>
</evidence>
<dbReference type="PROSITE" id="PS50857">
    <property type="entry name" value="COX2_CUA"/>
    <property type="match status" value="1"/>
</dbReference>
<evidence type="ECO:0000313" key="7">
    <source>
        <dbReference type="EMBL" id="BCJ87896.1"/>
    </source>
</evidence>
<gene>
    <name evidence="7" type="ORF">skT53_28810</name>
</gene>
<evidence type="ECO:0000256" key="4">
    <source>
        <dbReference type="SAM" id="MobiDB-lite"/>
    </source>
</evidence>
<accession>A0A7I8DG92</accession>
<dbReference type="AlphaFoldDB" id="A0A7I8DG92"/>
<dbReference type="GO" id="GO:0030313">
    <property type="term" value="C:cell envelope"/>
    <property type="evidence" value="ECO:0007669"/>
    <property type="project" value="UniProtKB-SubCell"/>
</dbReference>
<evidence type="ECO:0000256" key="5">
    <source>
        <dbReference type="SAM" id="SignalP"/>
    </source>
</evidence>
<dbReference type="InterPro" id="IPR028096">
    <property type="entry name" value="EfeO_Cupredoxin"/>
</dbReference>
<dbReference type="PROSITE" id="PS51257">
    <property type="entry name" value="PROKAR_LIPOPROTEIN"/>
    <property type="match status" value="1"/>
</dbReference>
<reference evidence="7 8" key="1">
    <citation type="submission" date="2020-08" db="EMBL/GenBank/DDBJ databases">
        <title>Complete Genome Sequence of Effusibacillus dendaii Strain skT53, Isolated from Farmland soil.</title>
        <authorList>
            <person name="Konishi T."/>
            <person name="Kawasaki H."/>
        </authorList>
    </citation>
    <scope>NUCLEOTIDE SEQUENCE [LARGE SCALE GENOMIC DNA]</scope>
    <source>
        <strain evidence="8">skT53</strain>
    </source>
</reference>
<dbReference type="Pfam" id="PF13473">
    <property type="entry name" value="Cupredoxin_1"/>
    <property type="match status" value="1"/>
</dbReference>
<dbReference type="RefSeq" id="WP_200758382.1">
    <property type="nucleotide sequence ID" value="NZ_AP023366.1"/>
</dbReference>
<protein>
    <recommendedName>
        <fullName evidence="6">Cytochrome oxidase subunit II copper A binding domain-containing protein</fullName>
    </recommendedName>
</protein>
<evidence type="ECO:0000256" key="3">
    <source>
        <dbReference type="ARBA" id="ARBA00023008"/>
    </source>
</evidence>
<dbReference type="InterPro" id="IPR051403">
    <property type="entry name" value="NosZ/Cyto_c_oxidase_sub2"/>
</dbReference>
<dbReference type="KEGG" id="eff:skT53_28810"/>
<organism evidence="7 8">
    <name type="scientific">Effusibacillus dendaii</name>
    <dbReference type="NCBI Taxonomy" id="2743772"/>
    <lineage>
        <taxon>Bacteria</taxon>
        <taxon>Bacillati</taxon>
        <taxon>Bacillota</taxon>
        <taxon>Bacilli</taxon>
        <taxon>Bacillales</taxon>
        <taxon>Alicyclobacillaceae</taxon>
        <taxon>Effusibacillus</taxon>
    </lineage>
</organism>
<evidence type="ECO:0000259" key="6">
    <source>
        <dbReference type="PROSITE" id="PS50857"/>
    </source>
</evidence>
<comment type="subcellular location">
    <subcellularLocation>
        <location evidence="1">Cell envelope</location>
    </subcellularLocation>
</comment>
<keyword evidence="5" id="KW-0732">Signal</keyword>
<dbReference type="InterPro" id="IPR008972">
    <property type="entry name" value="Cupredoxin"/>
</dbReference>
<dbReference type="EMBL" id="AP023366">
    <property type="protein sequence ID" value="BCJ87896.1"/>
    <property type="molecule type" value="Genomic_DNA"/>
</dbReference>
<feature type="signal peptide" evidence="5">
    <location>
        <begin position="1"/>
        <end position="19"/>
    </location>
</feature>
<feature type="compositionally biased region" description="Low complexity" evidence="4">
    <location>
        <begin position="24"/>
        <end position="52"/>
    </location>
</feature>
<feature type="region of interest" description="Disordered" evidence="4">
    <location>
        <begin position="24"/>
        <end position="59"/>
    </location>
</feature>
<dbReference type="SUPFAM" id="SSF49503">
    <property type="entry name" value="Cupredoxins"/>
    <property type="match status" value="1"/>
</dbReference>
<sequence length="153" mass="15745">MNKMATLLGIAVVSVGVLAGCGGQQQSASNNTSTSNNASTPAASSSQTSNASGKTSDNAATNAAEVKIVASNYKFDVPATEIKSGQPVKLVFSTKEGVHGFAIKDTNIKVDAVTAGNDKTVTWTPDKPGEYELYCSTMCGTGHADMHTKLVVK</sequence>
<keyword evidence="8" id="KW-1185">Reference proteome</keyword>
<dbReference type="Proteomes" id="UP000593802">
    <property type="component" value="Chromosome"/>
</dbReference>
<evidence type="ECO:0000256" key="1">
    <source>
        <dbReference type="ARBA" id="ARBA00004196"/>
    </source>
</evidence>
<evidence type="ECO:0000256" key="2">
    <source>
        <dbReference type="ARBA" id="ARBA00022723"/>
    </source>
</evidence>
<feature type="domain" description="Cytochrome oxidase subunit II copper A binding" evidence="6">
    <location>
        <begin position="61"/>
        <end position="153"/>
    </location>
</feature>
<keyword evidence="3" id="KW-0186">Copper</keyword>
<dbReference type="InterPro" id="IPR002429">
    <property type="entry name" value="CcO_II-like_C"/>
</dbReference>
<keyword evidence="2" id="KW-0479">Metal-binding</keyword>